<organism evidence="2 3">
    <name type="scientific">Marine Group III euryarchaeote</name>
    <dbReference type="NCBI Taxonomy" id="2173149"/>
    <lineage>
        <taxon>Archaea</taxon>
        <taxon>Methanobacteriati</taxon>
        <taxon>Thermoplasmatota</taxon>
        <taxon>Thermoplasmata</taxon>
        <taxon>Candidatus Thermoprofundales</taxon>
    </lineage>
</organism>
<dbReference type="EMBL" id="DTTC01000092">
    <property type="protein sequence ID" value="HIA97887.1"/>
    <property type="molecule type" value="Genomic_DNA"/>
</dbReference>
<dbReference type="SUPFAM" id="SSF52317">
    <property type="entry name" value="Class I glutamine amidotransferase-like"/>
    <property type="match status" value="1"/>
</dbReference>
<dbReference type="Pfam" id="PF00117">
    <property type="entry name" value="GATase"/>
    <property type="match status" value="1"/>
</dbReference>
<dbReference type="InterPro" id="IPR029062">
    <property type="entry name" value="Class_I_gatase-like"/>
</dbReference>
<feature type="domain" description="Glutamine amidotransferase" evidence="1">
    <location>
        <begin position="33"/>
        <end position="171"/>
    </location>
</feature>
<evidence type="ECO:0000259" key="1">
    <source>
        <dbReference type="Pfam" id="PF00117"/>
    </source>
</evidence>
<dbReference type="Proteomes" id="UP000589132">
    <property type="component" value="Unassembled WGS sequence"/>
</dbReference>
<gene>
    <name evidence="2" type="ORF">EYO15_01735</name>
</gene>
<dbReference type="Gene3D" id="3.40.50.880">
    <property type="match status" value="1"/>
</dbReference>
<dbReference type="PROSITE" id="PS51273">
    <property type="entry name" value="GATASE_TYPE_1"/>
    <property type="match status" value="1"/>
</dbReference>
<proteinExistence type="predicted"/>
<dbReference type="AlphaFoldDB" id="A0A7J4D0R9"/>
<comment type="caution">
    <text evidence="2">The sequence shown here is derived from an EMBL/GenBank/DDBJ whole genome shotgun (WGS) entry which is preliminary data.</text>
</comment>
<evidence type="ECO:0000313" key="2">
    <source>
        <dbReference type="EMBL" id="HIA97887.1"/>
    </source>
</evidence>
<evidence type="ECO:0000313" key="3">
    <source>
        <dbReference type="Proteomes" id="UP000589132"/>
    </source>
</evidence>
<reference evidence="3" key="1">
    <citation type="journal article" date="2019" name="bioRxiv">
        <title>Genome diversification in globally distributed novel marine Proteobacteria is linked to environmental adaptation.</title>
        <authorList>
            <person name="Zhou Z."/>
            <person name="Tran P.Q."/>
            <person name="Kieft K."/>
            <person name="Anantharaman K."/>
        </authorList>
    </citation>
    <scope>NUCLEOTIDE SEQUENCE [LARGE SCALE GENOMIC DNA]</scope>
</reference>
<sequence length="179" mass="20427">MSNLLISTCSEKLSEREFVFPIVEIVKPEDYEVLHYTECTEKDISKASRIMICGTSLQDNSYLSDLNIFKNLLLGFEGPILGICSGMQIVCSLFEDKLVENVEIGMIEVRTLESNELCEGKFQAYSIHNFSVDNLEFFTILARSDTSVQAIKHKSRKIFGVSFHPEVRNEEIVENFLRV</sequence>
<dbReference type="InterPro" id="IPR017926">
    <property type="entry name" value="GATASE"/>
</dbReference>
<accession>A0A7J4D0R9</accession>
<name>A0A7J4D0R9_9ARCH</name>
<protein>
    <recommendedName>
        <fullName evidence="1">Glutamine amidotransferase domain-containing protein</fullName>
    </recommendedName>
</protein>